<keyword evidence="2 7" id="KW-0963">Cytoplasm</keyword>
<dbReference type="OrthoDB" id="9808768at2"/>
<dbReference type="GO" id="GO:0007059">
    <property type="term" value="P:chromosome segregation"/>
    <property type="evidence" value="ECO:0007669"/>
    <property type="project" value="UniProtKB-UniRule"/>
</dbReference>
<feature type="coiled-coil region" evidence="7">
    <location>
        <begin position="177"/>
        <end position="218"/>
    </location>
</feature>
<comment type="caution">
    <text evidence="10">The sequence shown here is derived from an EMBL/GenBank/DDBJ whole genome shotgun (WGS) entry which is preliminary data.</text>
</comment>
<evidence type="ECO:0000256" key="4">
    <source>
        <dbReference type="ARBA" id="ARBA00022840"/>
    </source>
</evidence>
<dbReference type="CDD" id="cd03278">
    <property type="entry name" value="ABC_SMC_barmotin"/>
    <property type="match status" value="1"/>
</dbReference>
<evidence type="ECO:0000256" key="6">
    <source>
        <dbReference type="ARBA" id="ARBA00023125"/>
    </source>
</evidence>
<evidence type="ECO:0000256" key="3">
    <source>
        <dbReference type="ARBA" id="ARBA00022741"/>
    </source>
</evidence>
<dbReference type="EMBL" id="BFBR01000002">
    <property type="protein sequence ID" value="GBF57026.1"/>
    <property type="molecule type" value="Genomic_DNA"/>
</dbReference>
<comment type="similarity">
    <text evidence="7">Belongs to the SMC family.</text>
</comment>
<dbReference type="GO" id="GO:0016887">
    <property type="term" value="F:ATP hydrolysis activity"/>
    <property type="evidence" value="ECO:0007669"/>
    <property type="project" value="InterPro"/>
</dbReference>
<dbReference type="InterPro" id="IPR003395">
    <property type="entry name" value="RecF/RecN/SMC_N"/>
</dbReference>
<dbReference type="Pfam" id="PF02463">
    <property type="entry name" value="SMC_N"/>
    <property type="match status" value="1"/>
</dbReference>
<evidence type="ECO:0000256" key="8">
    <source>
        <dbReference type="SAM" id="MobiDB-lite"/>
    </source>
</evidence>
<evidence type="ECO:0000313" key="10">
    <source>
        <dbReference type="EMBL" id="GBF57026.1"/>
    </source>
</evidence>
<evidence type="ECO:0000256" key="5">
    <source>
        <dbReference type="ARBA" id="ARBA00023054"/>
    </source>
</evidence>
<keyword evidence="5 7" id="KW-0175">Coiled coil</keyword>
<accession>A0A2P2E7I2</accession>
<dbReference type="InterPro" id="IPR024704">
    <property type="entry name" value="SMC"/>
</dbReference>
<keyword evidence="6 7" id="KW-0238">DNA-binding</keyword>
<reference evidence="10 11" key="1">
    <citation type="journal article" date="2018" name="Genome Announc.">
        <title>Draft Genome Sequence of "Candidatus Phycosocius bacilliformis," an Alphaproteobacterial Ectosymbiont of the Hydrocarbon-Producing Green Alga Botryococcus braunii.</title>
        <authorList>
            <person name="Tanabe Y."/>
            <person name="Yamaguchi H."/>
            <person name="Watanabe M.M."/>
        </authorList>
    </citation>
    <scope>NUCLEOTIDE SEQUENCE [LARGE SCALE GENOMIC DNA]</scope>
    <source>
        <strain evidence="10 11">BOTRYCO-2</strain>
    </source>
</reference>
<keyword evidence="4 7" id="KW-0067">ATP-binding</keyword>
<evidence type="ECO:0000313" key="11">
    <source>
        <dbReference type="Proteomes" id="UP000245086"/>
    </source>
</evidence>
<dbReference type="Proteomes" id="UP000245086">
    <property type="component" value="Unassembled WGS sequence"/>
</dbReference>
<feature type="coiled-coil region" evidence="7">
    <location>
        <begin position="704"/>
        <end position="734"/>
    </location>
</feature>
<protein>
    <recommendedName>
        <fullName evidence="7">Chromosome partition protein Smc</fullName>
    </recommendedName>
</protein>
<comment type="domain">
    <text evidence="7">Contains large globular domains required for ATP hydrolysis at each terminus and a third globular domain forming a flexible hinge near the middle of the molecule. These domains are separated by coiled-coil structures.</text>
</comment>
<sequence length="1151" mass="124770">MKVTDLRVVGFKSFVDPVHLRIEPGLTGIVGPNGCGKSNILESLRWVMGATSARALRGGEMDDVIFAGTDKRPARDIAEVVITLDNKDGRAPAPFDQDPVLEVARKIRRAAGSTFRINGKEVRARDVQLLFADASTGANSPALVRQNQVSELINAKPENRRRILEEAAGISGLYTRRHEAELKLRGAQTNLERLDDVIQAMQDQLNGLRRQARQATKYRAIAEEIRTLETFLYAQRYSEAQAGLQHSEETLKQADTALADATLAANRAAAAAENSDDALTGLREEQAVAEAILRRLEGQRIACERDLQGARDALAAAEADLVRIRNDKAREQTLFEDATQSLAQVSEALNNLPDRAALDETLASARATLEAANQARETVEADLTAVISKRAAAVAERNAQSRAFDDAKAQLRRREEALTRLEAELARLRQGLPDEGALAIARKEAEAVSDAANAAAERADLSEREAEDAAAQEVEAREAAREAQNQLDRLLAEVKALEAMVRKPAAGTWAKVLDSIRPKQGFERAVAAAFGDDLQAALDPKAPAVWLGQTARGFSWPTGVSALSEFVDQAPSQLEARLEAIGLVSAAQFDTMLDLPAGARIVTKDGDMRRWDGFVRRKDAVSSAAAELEQRARLEALQAQLPAAQEATQGLAKAAAEARARADQKRALARNARAEAPRAFAAVAGARDRINKLEADFARAHAGVEQALASVAAAQEEKEQARLLVEVAEELLANLPPEEDTAELDAIQAKAQAARAAANHAQAGLNQVLARAQARDSQESSLIRDKNSWQTRLQAAEARLGELDREAEKATARKQAASDAPVDIEKRQRELLAQVPPAQARKAKADDALASTESNIRNLREQDRLAQQALSAARETRAAAAIRLESASERVQELGEEIRRALQVDPADCERRARAALGEAFATTTIQSTEARLSKLLYDRDALGGVNLRADEEVEEQEARLSALIADKEDLTSAIIKLRGGVDQINEEGKERLVAAFETVHGHFRVLFEALFDGGSAELRLTESDDPLGGGLEVYACPPGKKLQSLSLMSGGEQALTASALIFAVFLSNPAPICVLDEVDAPLDDSNVDRYCRLLNEMRQRTETRFIVITHHPITMARMDRLFGVTMAERGVSQLVSVDLSRAEALISADA</sequence>
<proteinExistence type="inferred from homology"/>
<feature type="binding site" evidence="7">
    <location>
        <begin position="32"/>
        <end position="39"/>
    </location>
    <ligand>
        <name>ATP</name>
        <dbReference type="ChEBI" id="CHEBI:30616"/>
    </ligand>
</feature>
<feature type="coiled-coil region" evidence="7">
    <location>
        <begin position="786"/>
        <end position="904"/>
    </location>
</feature>
<dbReference type="FunFam" id="3.40.50.300:FF:000901">
    <property type="entry name" value="Chromosome partition protein Smc"/>
    <property type="match status" value="1"/>
</dbReference>
<evidence type="ECO:0000259" key="9">
    <source>
        <dbReference type="Pfam" id="PF02463"/>
    </source>
</evidence>
<dbReference type="HAMAP" id="MF_01894">
    <property type="entry name" value="Smc_prok"/>
    <property type="match status" value="1"/>
</dbReference>
<dbReference type="GO" id="GO:0003677">
    <property type="term" value="F:DNA binding"/>
    <property type="evidence" value="ECO:0007669"/>
    <property type="project" value="UniProtKB-UniRule"/>
</dbReference>
<comment type="subunit">
    <text evidence="7">Homodimer.</text>
</comment>
<dbReference type="PANTHER" id="PTHR43977">
    <property type="entry name" value="STRUCTURAL MAINTENANCE OF CHROMOSOMES PROTEIN 3"/>
    <property type="match status" value="1"/>
</dbReference>
<feature type="coiled-coil region" evidence="7">
    <location>
        <begin position="947"/>
        <end position="974"/>
    </location>
</feature>
<dbReference type="Gene3D" id="3.40.50.300">
    <property type="entry name" value="P-loop containing nucleotide triphosphate hydrolases"/>
    <property type="match status" value="2"/>
</dbReference>
<evidence type="ECO:0000256" key="1">
    <source>
        <dbReference type="ARBA" id="ARBA00004496"/>
    </source>
</evidence>
<gene>
    <name evidence="10" type="primary">smc_1</name>
    <name evidence="7" type="synonym">smc</name>
    <name evidence="10" type="ORF">PbB2_00684</name>
</gene>
<dbReference type="InterPro" id="IPR027417">
    <property type="entry name" value="P-loop_NTPase"/>
</dbReference>
<feature type="coiled-coil region" evidence="7">
    <location>
        <begin position="279"/>
        <end position="327"/>
    </location>
</feature>
<dbReference type="GO" id="GO:0005524">
    <property type="term" value="F:ATP binding"/>
    <property type="evidence" value="ECO:0007669"/>
    <property type="project" value="UniProtKB-UniRule"/>
</dbReference>
<evidence type="ECO:0000256" key="7">
    <source>
        <dbReference type="HAMAP-Rule" id="MF_01894"/>
    </source>
</evidence>
<evidence type="ECO:0000256" key="2">
    <source>
        <dbReference type="ARBA" id="ARBA00022490"/>
    </source>
</evidence>
<organism evidence="10 11">
    <name type="scientific">Candidatus Phycosocius bacilliformis</name>
    <dbReference type="NCBI Taxonomy" id="1445552"/>
    <lineage>
        <taxon>Bacteria</taxon>
        <taxon>Pseudomonadati</taxon>
        <taxon>Pseudomonadota</taxon>
        <taxon>Alphaproteobacteria</taxon>
        <taxon>Caulobacterales</taxon>
        <taxon>Caulobacterales incertae sedis</taxon>
        <taxon>Candidatus Phycosocius</taxon>
    </lineage>
</organism>
<dbReference type="SUPFAM" id="SSF52540">
    <property type="entry name" value="P-loop containing nucleoside triphosphate hydrolases"/>
    <property type="match status" value="1"/>
</dbReference>
<dbReference type="PIRSF" id="PIRSF005719">
    <property type="entry name" value="SMC"/>
    <property type="match status" value="1"/>
</dbReference>
<dbReference type="GO" id="GO:0030261">
    <property type="term" value="P:chromosome condensation"/>
    <property type="evidence" value="ECO:0007669"/>
    <property type="project" value="InterPro"/>
</dbReference>
<dbReference type="InterPro" id="IPR011890">
    <property type="entry name" value="SMC_prok"/>
</dbReference>
<comment type="subcellular location">
    <subcellularLocation>
        <location evidence="1 7">Cytoplasm</location>
    </subcellularLocation>
</comment>
<feature type="region of interest" description="Disordered" evidence="8">
    <location>
        <begin position="454"/>
        <end position="473"/>
    </location>
</feature>
<dbReference type="AlphaFoldDB" id="A0A2P2E7I2"/>
<dbReference type="GO" id="GO:0007062">
    <property type="term" value="P:sister chromatid cohesion"/>
    <property type="evidence" value="ECO:0007669"/>
    <property type="project" value="InterPro"/>
</dbReference>
<keyword evidence="3 7" id="KW-0547">Nucleotide-binding</keyword>
<name>A0A2P2E7I2_9PROT</name>
<feature type="domain" description="RecF/RecN/SMC N-terminal" evidence="9">
    <location>
        <begin position="3"/>
        <end position="1133"/>
    </location>
</feature>
<keyword evidence="11" id="KW-1185">Reference proteome</keyword>
<dbReference type="GO" id="GO:0005737">
    <property type="term" value="C:cytoplasm"/>
    <property type="evidence" value="ECO:0007669"/>
    <property type="project" value="UniProtKB-SubCell"/>
</dbReference>
<comment type="function">
    <text evidence="7">Required for chromosome condensation and partitioning.</text>
</comment>
<dbReference type="RefSeq" id="WP_108983921.1">
    <property type="nucleotide sequence ID" value="NZ_BFBR01000002.1"/>
</dbReference>
<dbReference type="GO" id="GO:0006260">
    <property type="term" value="P:DNA replication"/>
    <property type="evidence" value="ECO:0007669"/>
    <property type="project" value="UniProtKB-UniRule"/>
</dbReference>